<comment type="caution">
    <text evidence="6">The sequence shown here is derived from an EMBL/GenBank/DDBJ whole genome shotgun (WGS) entry which is preliminary data.</text>
</comment>
<gene>
    <name evidence="6" type="ORF">scyTo_0018885</name>
</gene>
<name>A0A401Q408_SCYTO</name>
<comment type="subcellular location">
    <subcellularLocation>
        <location evidence="1">Mitochondrion</location>
    </subcellularLocation>
</comment>
<evidence type="ECO:0000313" key="7">
    <source>
        <dbReference type="Proteomes" id="UP000288216"/>
    </source>
</evidence>
<protein>
    <submittedName>
        <fullName evidence="6">Uncharacterized protein</fullName>
    </submittedName>
</protein>
<accession>A0A401Q408</accession>
<evidence type="ECO:0000256" key="5">
    <source>
        <dbReference type="ARBA" id="ARBA00023128"/>
    </source>
</evidence>
<reference evidence="6 7" key="1">
    <citation type="journal article" date="2018" name="Nat. Ecol. Evol.">
        <title>Shark genomes provide insights into elasmobranch evolution and the origin of vertebrates.</title>
        <authorList>
            <person name="Hara Y"/>
            <person name="Yamaguchi K"/>
            <person name="Onimaru K"/>
            <person name="Kadota M"/>
            <person name="Koyanagi M"/>
            <person name="Keeley SD"/>
            <person name="Tatsumi K"/>
            <person name="Tanaka K"/>
            <person name="Motone F"/>
            <person name="Kageyama Y"/>
            <person name="Nozu R"/>
            <person name="Adachi N"/>
            <person name="Nishimura O"/>
            <person name="Nakagawa R"/>
            <person name="Tanegashima C"/>
            <person name="Kiyatake I"/>
            <person name="Matsumoto R"/>
            <person name="Murakumo K"/>
            <person name="Nishida K"/>
            <person name="Terakita A"/>
            <person name="Kuratani S"/>
            <person name="Sato K"/>
            <person name="Hyodo S Kuraku.S."/>
        </authorList>
    </citation>
    <scope>NUCLEOTIDE SEQUENCE [LARGE SCALE GENOMIC DNA]</scope>
</reference>
<keyword evidence="4" id="KW-0809">Transit peptide</keyword>
<organism evidence="6 7">
    <name type="scientific">Scyliorhinus torazame</name>
    <name type="common">Cloudy catshark</name>
    <name type="synonym">Catulus torazame</name>
    <dbReference type="NCBI Taxonomy" id="75743"/>
    <lineage>
        <taxon>Eukaryota</taxon>
        <taxon>Metazoa</taxon>
        <taxon>Chordata</taxon>
        <taxon>Craniata</taxon>
        <taxon>Vertebrata</taxon>
        <taxon>Chondrichthyes</taxon>
        <taxon>Elasmobranchii</taxon>
        <taxon>Galeomorphii</taxon>
        <taxon>Galeoidea</taxon>
        <taxon>Carcharhiniformes</taxon>
        <taxon>Scyliorhinidae</taxon>
        <taxon>Scyliorhinus</taxon>
    </lineage>
</organism>
<dbReference type="GO" id="GO:0005743">
    <property type="term" value="C:mitochondrial inner membrane"/>
    <property type="evidence" value="ECO:0007669"/>
    <property type="project" value="TreeGrafter"/>
</dbReference>
<evidence type="ECO:0000256" key="3">
    <source>
        <dbReference type="ARBA" id="ARBA00022803"/>
    </source>
</evidence>
<dbReference type="PANTHER" id="PTHR13143:SF6">
    <property type="entry name" value="TETRATRICOPEPTIDE REPEAT PROTEIN 19, MITOCHONDRIAL"/>
    <property type="match status" value="1"/>
</dbReference>
<dbReference type="EMBL" id="BFAA01013558">
    <property type="protein sequence ID" value="GCB80147.1"/>
    <property type="molecule type" value="Genomic_DNA"/>
</dbReference>
<evidence type="ECO:0000256" key="4">
    <source>
        <dbReference type="ARBA" id="ARBA00022946"/>
    </source>
</evidence>
<evidence type="ECO:0000256" key="1">
    <source>
        <dbReference type="ARBA" id="ARBA00004173"/>
    </source>
</evidence>
<keyword evidence="7" id="KW-1185">Reference proteome</keyword>
<evidence type="ECO:0000313" key="6">
    <source>
        <dbReference type="EMBL" id="GCB80147.1"/>
    </source>
</evidence>
<evidence type="ECO:0000256" key="2">
    <source>
        <dbReference type="ARBA" id="ARBA00022737"/>
    </source>
</evidence>
<sequence>MANLAFLRGDLLNAEKLFKAAMSQMLGSGTRQDDNAVIEMSLKLCSIYASTE</sequence>
<keyword evidence="3" id="KW-0802">TPR repeat</keyword>
<keyword evidence="5" id="KW-0496">Mitochondrion</keyword>
<feature type="non-terminal residue" evidence="6">
    <location>
        <position position="52"/>
    </location>
</feature>
<keyword evidence="2" id="KW-0677">Repeat</keyword>
<dbReference type="GO" id="GO:0034551">
    <property type="term" value="P:mitochondrial respiratory chain complex III assembly"/>
    <property type="evidence" value="ECO:0007669"/>
    <property type="project" value="InterPro"/>
</dbReference>
<proteinExistence type="predicted"/>
<dbReference type="InterPro" id="IPR040395">
    <property type="entry name" value="TTC19"/>
</dbReference>
<dbReference type="OrthoDB" id="5986190at2759"/>
<dbReference type="PANTHER" id="PTHR13143">
    <property type="entry name" value="TETRATRICOPEPTIDE REPEAT PROTEIN 19"/>
    <property type="match status" value="1"/>
</dbReference>
<dbReference type="STRING" id="75743.A0A401Q408"/>
<dbReference type="Proteomes" id="UP000288216">
    <property type="component" value="Unassembled WGS sequence"/>
</dbReference>
<dbReference type="AlphaFoldDB" id="A0A401Q408"/>